<keyword evidence="2" id="KW-1185">Reference proteome</keyword>
<protein>
    <submittedName>
        <fullName evidence="1">Uncharacterized protein</fullName>
    </submittedName>
</protein>
<organism evidence="1 2">
    <name type="scientific">Dryococelus australis</name>
    <dbReference type="NCBI Taxonomy" id="614101"/>
    <lineage>
        <taxon>Eukaryota</taxon>
        <taxon>Metazoa</taxon>
        <taxon>Ecdysozoa</taxon>
        <taxon>Arthropoda</taxon>
        <taxon>Hexapoda</taxon>
        <taxon>Insecta</taxon>
        <taxon>Pterygota</taxon>
        <taxon>Neoptera</taxon>
        <taxon>Polyneoptera</taxon>
        <taxon>Phasmatodea</taxon>
        <taxon>Verophasmatodea</taxon>
        <taxon>Anareolatae</taxon>
        <taxon>Phasmatidae</taxon>
        <taxon>Eurycanthinae</taxon>
        <taxon>Dryococelus</taxon>
    </lineage>
</organism>
<dbReference type="InterPro" id="IPR043502">
    <property type="entry name" value="DNA/RNA_pol_sf"/>
</dbReference>
<sequence>MDELKRNPVPSTIDEWDGILQDHRQACVEHATPYCVCGARVTTRGLLGIQRRVAPANCLSCEAGGQLPPSPRRTWVGSLPDLRTWQLWVGSLPDLRTWQLWVGSLPDLRTWQLRRIMPPEDFLGDLPFPPPLHSGSAPYSTRFTPIDSQDLDVKSLPNISTSLILLSLAEDVAILEQFSVHRSAAPFSKLTAPGKISFHEEDFIHSLKAVVRTLLITRAYFSISMQPASTTACLTLTLIGAEHHVRVDSLPSVQYASPLTVLTNRNLRVRAVLKRCCIFAPLIGAGRRLTERRAGIRARCGTRLHKRQGGDYFSLARVATHVSAHVSISALTTFSVLLSLPLLRFHYNYYPQPVTCLLQLYSIASIIYSMSVYCTRFAVNPTIASRGDPANPVHATVVLYKHLDFIDTRRPTATQAQFTCSALYMSAVSNSQPGRLSMAKVTMEFTCSEYCDIVKATAASLLDSKKGGPGSIPGWVTEFSHVGIVLDDSHWPLCFLGDLPFATTFHSGATPYSPESPSSALKTTLSASVLDWELAGSRRCSIRNTTRPVRSCRSAADKSRSLPWPRLTLVFVHVLLKMSLSYVSPGVQHVVLVVEDTSVRLCCAVLQGGGEAAAQWCSEPGTGARLPGELGSPGPPHSASLQEASWLARTRSCDGEELAGFLTPWGHFEWHIVPFGVNFEGHCLSRILAAILQEYEYKYAKHLIHIQSVLEKVKIARYTVNSQNIVRVQQQVKFL</sequence>
<comment type="caution">
    <text evidence="1">The sequence shown here is derived from an EMBL/GenBank/DDBJ whole genome shotgun (WGS) entry which is preliminary data.</text>
</comment>
<accession>A0ABQ9GRS5</accession>
<dbReference type="Proteomes" id="UP001159363">
    <property type="component" value="Chromosome 9"/>
</dbReference>
<gene>
    <name evidence="1" type="ORF">PR048_025610</name>
</gene>
<dbReference type="SUPFAM" id="SSF56672">
    <property type="entry name" value="DNA/RNA polymerases"/>
    <property type="match status" value="1"/>
</dbReference>
<evidence type="ECO:0000313" key="2">
    <source>
        <dbReference type="Proteomes" id="UP001159363"/>
    </source>
</evidence>
<dbReference type="EMBL" id="JARBHB010000010">
    <property type="protein sequence ID" value="KAJ8874744.1"/>
    <property type="molecule type" value="Genomic_DNA"/>
</dbReference>
<name>A0ABQ9GRS5_9NEOP</name>
<evidence type="ECO:0000313" key="1">
    <source>
        <dbReference type="EMBL" id="KAJ8874744.1"/>
    </source>
</evidence>
<proteinExistence type="predicted"/>
<reference evidence="1 2" key="1">
    <citation type="submission" date="2023-02" db="EMBL/GenBank/DDBJ databases">
        <title>LHISI_Scaffold_Assembly.</title>
        <authorList>
            <person name="Stuart O.P."/>
            <person name="Cleave R."/>
            <person name="Magrath M.J.L."/>
            <person name="Mikheyev A.S."/>
        </authorList>
    </citation>
    <scope>NUCLEOTIDE SEQUENCE [LARGE SCALE GENOMIC DNA]</scope>
    <source>
        <strain evidence="1">Daus_M_001</strain>
        <tissue evidence="1">Leg muscle</tissue>
    </source>
</reference>